<feature type="domain" description="Aldehyde dehydrogenase" evidence="1">
    <location>
        <begin position="1"/>
        <end position="98"/>
    </location>
</feature>
<dbReference type="InterPro" id="IPR015590">
    <property type="entry name" value="Aldehyde_DH_dom"/>
</dbReference>
<gene>
    <name evidence="2" type="ORF">N7515_009642</name>
</gene>
<keyword evidence="3" id="KW-1185">Reference proteome</keyword>
<dbReference type="SUPFAM" id="SSF53720">
    <property type="entry name" value="ALDH-like"/>
    <property type="match status" value="1"/>
</dbReference>
<dbReference type="InterPro" id="IPR016163">
    <property type="entry name" value="Ald_DH_C"/>
</dbReference>
<dbReference type="AlphaFoldDB" id="A0A9W9GJZ9"/>
<organism evidence="2 3">
    <name type="scientific">Penicillium bovifimosum</name>
    <dbReference type="NCBI Taxonomy" id="126998"/>
    <lineage>
        <taxon>Eukaryota</taxon>
        <taxon>Fungi</taxon>
        <taxon>Dikarya</taxon>
        <taxon>Ascomycota</taxon>
        <taxon>Pezizomycotina</taxon>
        <taxon>Eurotiomycetes</taxon>
        <taxon>Eurotiomycetidae</taxon>
        <taxon>Eurotiales</taxon>
        <taxon>Aspergillaceae</taxon>
        <taxon>Penicillium</taxon>
    </lineage>
</organism>
<protein>
    <submittedName>
        <fullName evidence="2">Aldehyde dehydrogenase N-terminal</fullName>
    </submittedName>
</protein>
<proteinExistence type="predicted"/>
<evidence type="ECO:0000259" key="1">
    <source>
        <dbReference type="Pfam" id="PF00171"/>
    </source>
</evidence>
<dbReference type="Pfam" id="PF00171">
    <property type="entry name" value="Aldedh"/>
    <property type="match status" value="1"/>
</dbReference>
<name>A0A9W9GJZ9_9EURO</name>
<dbReference type="OrthoDB" id="310895at2759"/>
<reference evidence="2" key="1">
    <citation type="submission" date="2022-11" db="EMBL/GenBank/DDBJ databases">
        <authorList>
            <person name="Petersen C."/>
        </authorList>
    </citation>
    <scope>NUCLEOTIDE SEQUENCE</scope>
    <source>
        <strain evidence="2">IBT 22155</strain>
    </source>
</reference>
<dbReference type="EMBL" id="JAPQKL010000007">
    <property type="protein sequence ID" value="KAJ5121681.1"/>
    <property type="molecule type" value="Genomic_DNA"/>
</dbReference>
<evidence type="ECO:0000313" key="3">
    <source>
        <dbReference type="Proteomes" id="UP001149079"/>
    </source>
</evidence>
<dbReference type="InterPro" id="IPR016161">
    <property type="entry name" value="Ald_DH/histidinol_DH"/>
</dbReference>
<dbReference type="Gene3D" id="3.40.309.10">
    <property type="entry name" value="Aldehyde Dehydrogenase, Chain A, domain 2"/>
    <property type="match status" value="1"/>
</dbReference>
<dbReference type="InterPro" id="IPR047110">
    <property type="entry name" value="GABD/Sad-like"/>
</dbReference>
<evidence type="ECO:0000313" key="2">
    <source>
        <dbReference type="EMBL" id="KAJ5121681.1"/>
    </source>
</evidence>
<sequence>MAVMKDETFGPVIPVMKVSGDDEAVRLMNDSTFGLTASVWSKDVAAAEKLVERVEAGTVFVNRSDFPSPDLAWTGWKNSGRGVTLSRFGFEQFVKLKSHHIKDYPK</sequence>
<dbReference type="GO" id="GO:0004777">
    <property type="term" value="F:succinate-semialdehyde dehydrogenase (NAD+) activity"/>
    <property type="evidence" value="ECO:0007669"/>
    <property type="project" value="TreeGrafter"/>
</dbReference>
<dbReference type="GeneID" id="81409556"/>
<dbReference type="PANTHER" id="PTHR43217">
    <property type="entry name" value="SUCCINATE SEMIALDEHYDE DEHYDROGENASE [NAD(P)+] SAD"/>
    <property type="match status" value="1"/>
</dbReference>
<dbReference type="Proteomes" id="UP001149079">
    <property type="component" value="Unassembled WGS sequence"/>
</dbReference>
<dbReference type="PANTHER" id="PTHR43217:SF1">
    <property type="entry name" value="SUCCINATE SEMIALDEHYDE DEHYDROGENASE [NAD(P)+] SAD"/>
    <property type="match status" value="1"/>
</dbReference>
<dbReference type="RefSeq" id="XP_056518185.1">
    <property type="nucleotide sequence ID" value="XM_056670386.1"/>
</dbReference>
<reference evidence="2" key="2">
    <citation type="journal article" date="2023" name="IMA Fungus">
        <title>Comparative genomic study of the Penicillium genus elucidates a diverse pangenome and 15 lateral gene transfer events.</title>
        <authorList>
            <person name="Petersen C."/>
            <person name="Sorensen T."/>
            <person name="Nielsen M.R."/>
            <person name="Sondergaard T.E."/>
            <person name="Sorensen J.L."/>
            <person name="Fitzpatrick D.A."/>
            <person name="Frisvad J.C."/>
            <person name="Nielsen K.L."/>
        </authorList>
    </citation>
    <scope>NUCLEOTIDE SEQUENCE</scope>
    <source>
        <strain evidence="2">IBT 22155</strain>
    </source>
</reference>
<comment type="caution">
    <text evidence="2">The sequence shown here is derived from an EMBL/GenBank/DDBJ whole genome shotgun (WGS) entry which is preliminary data.</text>
</comment>
<accession>A0A9W9GJZ9</accession>